<evidence type="ECO:0000256" key="6">
    <source>
        <dbReference type="PIRSR" id="PIRSR037217-1"/>
    </source>
</evidence>
<dbReference type="PIRSF" id="PIRSF037217">
    <property type="entry name" value="Carboxypeptidase_S"/>
    <property type="match status" value="1"/>
</dbReference>
<keyword evidence="3 7" id="KW-0479">Metal-binding</keyword>
<dbReference type="PANTHER" id="PTHR45962:SF1">
    <property type="entry name" value="N-FATTY-ACYL-AMINO ACID SYNTHASE_HYDROLASE PM20D1"/>
    <property type="match status" value="1"/>
</dbReference>
<dbReference type="SUPFAM" id="SSF55031">
    <property type="entry name" value="Bacterial exopeptidase dimerisation domain"/>
    <property type="match status" value="1"/>
</dbReference>
<dbReference type="Gene3D" id="3.40.630.10">
    <property type="entry name" value="Zn peptidases"/>
    <property type="match status" value="1"/>
</dbReference>
<dbReference type="GO" id="GO:0046872">
    <property type="term" value="F:metal ion binding"/>
    <property type="evidence" value="ECO:0007669"/>
    <property type="project" value="UniProtKB-KW"/>
</dbReference>
<dbReference type="HOGENOM" id="CLU_021802_11_0_1"/>
<dbReference type="InterPro" id="IPR002933">
    <property type="entry name" value="Peptidase_M20"/>
</dbReference>
<dbReference type="GO" id="GO:0004181">
    <property type="term" value="F:metallocarboxypeptidase activity"/>
    <property type="evidence" value="ECO:0007669"/>
    <property type="project" value="InterPro"/>
</dbReference>
<evidence type="ECO:0000256" key="2">
    <source>
        <dbReference type="ARBA" id="ARBA00022670"/>
    </source>
</evidence>
<dbReference type="SUPFAM" id="SSF53187">
    <property type="entry name" value="Zn-dependent exopeptidases"/>
    <property type="match status" value="1"/>
</dbReference>
<dbReference type="PROSITE" id="PS00759">
    <property type="entry name" value="ARGE_DAPE_CPG2_2"/>
    <property type="match status" value="1"/>
</dbReference>
<dbReference type="GO" id="GO:0000328">
    <property type="term" value="C:fungal-type vacuole lumen"/>
    <property type="evidence" value="ECO:0007669"/>
    <property type="project" value="TreeGrafter"/>
</dbReference>
<dbReference type="InterPro" id="IPR017141">
    <property type="entry name" value="Pept_M20_carboxypep"/>
</dbReference>
<dbReference type="InterPro" id="IPR036264">
    <property type="entry name" value="Bact_exopeptidase_dim_dom"/>
</dbReference>
<evidence type="ECO:0000256" key="5">
    <source>
        <dbReference type="ARBA" id="ARBA00022833"/>
    </source>
</evidence>
<feature type="binding site" evidence="7">
    <location>
        <position position="168"/>
    </location>
    <ligand>
        <name>Zn(2+)</name>
        <dbReference type="ChEBI" id="CHEBI:29105"/>
        <label>2</label>
    </ligand>
</feature>
<dbReference type="PROSITE" id="PS00758">
    <property type="entry name" value="ARGE_DAPE_CPG2_1"/>
    <property type="match status" value="1"/>
</dbReference>
<protein>
    <recommendedName>
        <fullName evidence="8">Peptidase M20 dimerisation domain-containing protein</fullName>
    </recommendedName>
</protein>
<dbReference type="eggNOG" id="KOG2275">
    <property type="taxonomic scope" value="Eukaryota"/>
</dbReference>
<dbReference type="VEuPathDB" id="FungiDB:SCHCODRAFT_02630895"/>
<keyword evidence="2" id="KW-0645">Protease</keyword>
<feature type="active site" evidence="6">
    <location>
        <position position="170"/>
    </location>
</feature>
<dbReference type="AlphaFoldDB" id="D8QA78"/>
<feature type="binding site" evidence="7">
    <location>
        <position position="203"/>
    </location>
    <ligand>
        <name>Zn(2+)</name>
        <dbReference type="ChEBI" id="CHEBI:29105"/>
        <label>1</label>
    </ligand>
</feature>
<evidence type="ECO:0000256" key="3">
    <source>
        <dbReference type="ARBA" id="ARBA00022723"/>
    </source>
</evidence>
<dbReference type="GO" id="GO:0051603">
    <property type="term" value="P:proteolysis involved in protein catabolic process"/>
    <property type="evidence" value="ECO:0007669"/>
    <property type="project" value="TreeGrafter"/>
</dbReference>
<dbReference type="EMBL" id="GL377308">
    <property type="protein sequence ID" value="EFI95788.1"/>
    <property type="molecule type" value="Genomic_DNA"/>
</dbReference>
<feature type="active site" description="Proton acceptor" evidence="6">
    <location>
        <position position="237"/>
    </location>
</feature>
<feature type="binding site" evidence="7">
    <location>
        <position position="266"/>
    </location>
    <ligand>
        <name>Zn(2+)</name>
        <dbReference type="ChEBI" id="CHEBI:29105"/>
        <label>2</label>
    </ligand>
</feature>
<proteinExistence type="inferred from homology"/>
<dbReference type="OMA" id="WEAFGPF"/>
<name>D8QA78_SCHCM</name>
<dbReference type="Pfam" id="PF07687">
    <property type="entry name" value="M20_dimer"/>
    <property type="match status" value="1"/>
</dbReference>
<dbReference type="InterPro" id="IPR011650">
    <property type="entry name" value="Peptidase_M20_dimer"/>
</dbReference>
<evidence type="ECO:0000256" key="7">
    <source>
        <dbReference type="PIRSR" id="PIRSR037217-2"/>
    </source>
</evidence>
<keyword evidence="5 7" id="KW-0862">Zinc</keyword>
<evidence type="ECO:0000313" key="10">
    <source>
        <dbReference type="Proteomes" id="UP000007431"/>
    </source>
</evidence>
<evidence type="ECO:0000313" key="9">
    <source>
        <dbReference type="EMBL" id="EFI95788.1"/>
    </source>
</evidence>
<comment type="similarity">
    <text evidence="1">Belongs to the peptidase M20A family.</text>
</comment>
<dbReference type="CDD" id="cd05674">
    <property type="entry name" value="M20_yscS"/>
    <property type="match status" value="1"/>
</dbReference>
<evidence type="ECO:0000256" key="1">
    <source>
        <dbReference type="ARBA" id="ARBA00006247"/>
    </source>
</evidence>
<evidence type="ECO:0000259" key="8">
    <source>
        <dbReference type="Pfam" id="PF07687"/>
    </source>
</evidence>
<dbReference type="Gene3D" id="1.10.150.900">
    <property type="match status" value="1"/>
</dbReference>
<dbReference type="InterPro" id="IPR001261">
    <property type="entry name" value="ArgE/DapE_CS"/>
</dbReference>
<feature type="domain" description="Peptidase M20 dimerisation" evidence="8">
    <location>
        <begin position="284"/>
        <end position="427"/>
    </location>
</feature>
<keyword evidence="10" id="KW-1185">Reference proteome</keyword>
<reference evidence="9 10" key="1">
    <citation type="journal article" date="2010" name="Nat. Biotechnol.">
        <title>Genome sequence of the model mushroom Schizophyllum commune.</title>
        <authorList>
            <person name="Ohm R.A."/>
            <person name="de Jong J.F."/>
            <person name="Lugones L.G."/>
            <person name="Aerts A."/>
            <person name="Kothe E."/>
            <person name="Stajich J.E."/>
            <person name="de Vries R.P."/>
            <person name="Record E."/>
            <person name="Levasseur A."/>
            <person name="Baker S.E."/>
            <person name="Bartholomew K.A."/>
            <person name="Coutinho P.M."/>
            <person name="Erdmann S."/>
            <person name="Fowler T.J."/>
            <person name="Gathman A.C."/>
            <person name="Lombard V."/>
            <person name="Henrissat B."/>
            <person name="Knabe N."/>
            <person name="Kuees U."/>
            <person name="Lilly W.W."/>
            <person name="Lindquist E."/>
            <person name="Lucas S."/>
            <person name="Magnuson J.K."/>
            <person name="Piumi F."/>
            <person name="Raudaskoski M."/>
            <person name="Salamov A."/>
            <person name="Schmutz J."/>
            <person name="Schwarze F.W.M.R."/>
            <person name="vanKuyk P.A."/>
            <person name="Horton J.S."/>
            <person name="Grigoriev I.V."/>
            <person name="Woesten H.A.B."/>
        </authorList>
    </citation>
    <scope>NUCLEOTIDE SEQUENCE [LARGE SCALE GENOMIC DNA]</scope>
    <source>
        <strain evidence="10">H4-8 / FGSC 9210</strain>
    </source>
</reference>
<dbReference type="InterPro" id="IPR047177">
    <property type="entry name" value="Pept_M20A"/>
</dbReference>
<accession>D8QA78</accession>
<dbReference type="InParanoid" id="D8QA78"/>
<feature type="binding site" evidence="7">
    <location>
        <position position="558"/>
    </location>
    <ligand>
        <name>Zn(2+)</name>
        <dbReference type="ChEBI" id="CHEBI:29105"/>
        <label>1</label>
    </ligand>
</feature>
<dbReference type="PANTHER" id="PTHR45962">
    <property type="entry name" value="N-FATTY-ACYL-AMINO ACID SYNTHASE/HYDROLASE PM20D1"/>
    <property type="match status" value="1"/>
</dbReference>
<feature type="binding site" evidence="7">
    <location>
        <position position="203"/>
    </location>
    <ligand>
        <name>Zn(2+)</name>
        <dbReference type="ChEBI" id="CHEBI:29105"/>
        <label>2</label>
    </ligand>
</feature>
<dbReference type="FunCoup" id="D8QA78">
    <property type="interactions" value="8"/>
</dbReference>
<dbReference type="Proteomes" id="UP000007431">
    <property type="component" value="Unassembled WGS sequence"/>
</dbReference>
<gene>
    <name evidence="9" type="ORF">SCHCODRAFT_58175</name>
</gene>
<dbReference type="Pfam" id="PF01546">
    <property type="entry name" value="Peptidase_M20"/>
    <property type="match status" value="1"/>
</dbReference>
<sequence length="589" mass="64288">MQEKTELPLALQPPAARKSPKITLGRILLATSAFALLAFTQGSAVVTPFVDLWQDAPAQCPQAGTLAPIKNAEVYTKLGEVLGKNETRARAIEWLGGAVRVPTEVYDGQDEIGVDPRWDVFQPFHDYLAEAYPLVHSKLKLTKVNTYGLVFEWTGSDSSLKPILLAAHQDVVPVERRTVDEWTHPPFSGYYDGYKLWGRGSNDDKSGLIGLMSIVELLLEHSFTPTRTVVLAFGFDEESSGLEGAGKIFDHLYSVWGPNSFALLVDEGGGYVEEYGTTFATPSVAEKGYMDTKVEVRTPGGHSSVPPAHTSIGVLASLLRRYEEEPFGVELTRDDTLYKTWQCYGQHGAQVSAPLRALIKASQKSNAALKGLEKILFQNKFYKSMIQTTQAITMINGGVKSNALPEEAYGIVNHRISTQSSTSQTMDFDTKRLAALAEEFNLTYTAFDKQVSSADALSSADAPSSGTLTLSAAFTTPLEPAPVTPTTLDSAPWRVLSGTIKTTFNAQRGIEGADNIIVAPGMGTGNTDTRFYWDLTPHIFRYNHRNSGTGGGLASGVHTVNENIEADDFLEIIRFFTTLILNVDEARDI</sequence>
<feature type="binding site" evidence="7">
    <location>
        <position position="238"/>
    </location>
    <ligand>
        <name>Zn(2+)</name>
        <dbReference type="ChEBI" id="CHEBI:29105"/>
        <label>1</label>
    </ligand>
</feature>
<keyword evidence="4" id="KW-0378">Hydrolase</keyword>
<organism evidence="10">
    <name type="scientific">Schizophyllum commune (strain H4-8 / FGSC 9210)</name>
    <name type="common">Split gill fungus</name>
    <dbReference type="NCBI Taxonomy" id="578458"/>
    <lineage>
        <taxon>Eukaryota</taxon>
        <taxon>Fungi</taxon>
        <taxon>Dikarya</taxon>
        <taxon>Basidiomycota</taxon>
        <taxon>Agaricomycotina</taxon>
        <taxon>Agaricomycetes</taxon>
        <taxon>Agaricomycetidae</taxon>
        <taxon>Agaricales</taxon>
        <taxon>Schizophyllaceae</taxon>
        <taxon>Schizophyllum</taxon>
    </lineage>
</organism>
<dbReference type="Gene3D" id="3.30.70.360">
    <property type="match status" value="1"/>
</dbReference>
<evidence type="ECO:0000256" key="4">
    <source>
        <dbReference type="ARBA" id="ARBA00022801"/>
    </source>
</evidence>
<dbReference type="STRING" id="578458.D8QA78"/>